<gene>
    <name evidence="2" type="ORF">METZ01_LOCUS25384</name>
</gene>
<proteinExistence type="predicted"/>
<feature type="transmembrane region" description="Helical" evidence="1">
    <location>
        <begin position="6"/>
        <end position="26"/>
    </location>
</feature>
<keyword evidence="1" id="KW-0812">Transmembrane</keyword>
<feature type="transmembrane region" description="Helical" evidence="1">
    <location>
        <begin position="92"/>
        <end position="108"/>
    </location>
</feature>
<sequence>VTEIVLLILAVIWAIVLVPGWIRNFLDRAGRRTPMVAWQRQLNTLSRSAPAAGLPAPFGARVLTVDRRGVYQRPRSSVPNNSREAAVRRRDILRILVLGSAMTLVGWFGGGLTVVGVIHVLFDVVLVTYLLLLNQRRKKEIQRLAEIHYLRPPVALASEVPNGGMGRNAAR</sequence>
<organism evidence="2">
    <name type="scientific">marine metagenome</name>
    <dbReference type="NCBI Taxonomy" id="408172"/>
    <lineage>
        <taxon>unclassified sequences</taxon>
        <taxon>metagenomes</taxon>
        <taxon>ecological metagenomes</taxon>
    </lineage>
</organism>
<name>A0A381Q060_9ZZZZ</name>
<keyword evidence="1" id="KW-0472">Membrane</keyword>
<keyword evidence="1" id="KW-1133">Transmembrane helix</keyword>
<dbReference type="AlphaFoldDB" id="A0A381Q060"/>
<dbReference type="EMBL" id="UINC01001150">
    <property type="protein sequence ID" value="SUZ72530.1"/>
    <property type="molecule type" value="Genomic_DNA"/>
</dbReference>
<feature type="transmembrane region" description="Helical" evidence="1">
    <location>
        <begin position="114"/>
        <end position="133"/>
    </location>
</feature>
<accession>A0A381Q060</accession>
<reference evidence="2" key="1">
    <citation type="submission" date="2018-05" db="EMBL/GenBank/DDBJ databases">
        <authorList>
            <person name="Lanie J.A."/>
            <person name="Ng W.-L."/>
            <person name="Kazmierczak K.M."/>
            <person name="Andrzejewski T.M."/>
            <person name="Davidsen T.M."/>
            <person name="Wayne K.J."/>
            <person name="Tettelin H."/>
            <person name="Glass J.I."/>
            <person name="Rusch D."/>
            <person name="Podicherti R."/>
            <person name="Tsui H.-C.T."/>
            <person name="Winkler M.E."/>
        </authorList>
    </citation>
    <scope>NUCLEOTIDE SEQUENCE</scope>
</reference>
<protein>
    <submittedName>
        <fullName evidence="2">Uncharacterized protein</fullName>
    </submittedName>
</protein>
<evidence type="ECO:0000256" key="1">
    <source>
        <dbReference type="SAM" id="Phobius"/>
    </source>
</evidence>
<feature type="non-terminal residue" evidence="2">
    <location>
        <position position="1"/>
    </location>
</feature>
<evidence type="ECO:0000313" key="2">
    <source>
        <dbReference type="EMBL" id="SUZ72530.1"/>
    </source>
</evidence>